<name>A0A7W9WSQ1_9BURK</name>
<organism evidence="1 2">
    <name type="scientific">Paraburkholderia bannensis</name>
    <dbReference type="NCBI Taxonomy" id="765414"/>
    <lineage>
        <taxon>Bacteria</taxon>
        <taxon>Pseudomonadati</taxon>
        <taxon>Pseudomonadota</taxon>
        <taxon>Betaproteobacteria</taxon>
        <taxon>Burkholderiales</taxon>
        <taxon>Burkholderiaceae</taxon>
        <taxon>Paraburkholderia</taxon>
    </lineage>
</organism>
<dbReference type="PANTHER" id="PTHR35370:SF1">
    <property type="entry name" value="TYPE VI SECRETION SYSTEM COMPONENT TSSF1"/>
    <property type="match status" value="1"/>
</dbReference>
<sequence>MADLKGSFERELLLLRRGLADFGARNSRVAGRLSMMGEHSEDMHVERMIQSAALLNGRIRERLEDDVPDFTAPLLEVLYPEFLRAFPSCSVACFEPSAGVERLAKPSVIKRGTHLTTRVGEYGFRTVYDVSMSPLAIDDTIYRLPSAVPASVQLPEGAAGVFSISFVVRSESVSLADAAGEIARVYIDAPETPTASIIDAILYRGKRAFIEIDSSGRWSALESVPVTPVGFADDEALFTRPDGEESQYRLLLEYFGWPVKFHFLDFHLGKLLRGRAIKRRITLHIPVCGLHPETAAAISLYGLNASNFKLRCAPVVNLFPCPAEPIALKDVNLPAYPMIPQAVSPEGAQVWAVGGVRLTRDTDGTAVTRELKPLYSLDHHSGFATATKTRPVLFWTESRHQGYKATEAAGQCLLSFVTVGGEEAEPPRDEQIDAALLCTNGSAPASMPWGEREGDFSFPDRSVAAKITLLLRPTDSAERHVPRNQYWYVIQCLSAGPFSLDQKGLPSLKALLEGHVPSADQASIAQINAIVSLARETAMEWIVEKPQSRMARGLRVRLALNESALTAVPIVVLARVLESVFVQYAPAHSFVQLVLISANNGAELARGQLLPGVVPVI</sequence>
<reference evidence="1 2" key="1">
    <citation type="submission" date="2020-08" db="EMBL/GenBank/DDBJ databases">
        <title>Above-ground endophytic microbial communities from plants in different locations in the United States.</title>
        <authorList>
            <person name="Frank C."/>
        </authorList>
    </citation>
    <scope>NUCLEOTIDE SEQUENCE [LARGE SCALE GENOMIC DNA]</scope>
    <source>
        <strain evidence="1 2">WP4_2_2</strain>
    </source>
</reference>
<dbReference type="PIRSF" id="PIRSF028304">
    <property type="entry name" value="UCP028304"/>
    <property type="match status" value="1"/>
</dbReference>
<protein>
    <submittedName>
        <fullName evidence="1">Type VI secretion system protein ImpG</fullName>
    </submittedName>
</protein>
<dbReference type="EMBL" id="JACHBW010000006">
    <property type="protein sequence ID" value="MBB6102476.1"/>
    <property type="molecule type" value="Genomic_DNA"/>
</dbReference>
<keyword evidence="2" id="KW-1185">Reference proteome</keyword>
<evidence type="ECO:0000313" key="2">
    <source>
        <dbReference type="Proteomes" id="UP000571554"/>
    </source>
</evidence>
<gene>
    <name evidence="1" type="ORF">F4827_002328</name>
</gene>
<dbReference type="Proteomes" id="UP000571554">
    <property type="component" value="Unassembled WGS sequence"/>
</dbReference>
<dbReference type="Pfam" id="PF05947">
    <property type="entry name" value="T6SS_TssF"/>
    <property type="match status" value="1"/>
</dbReference>
<dbReference type="InterPro" id="IPR010272">
    <property type="entry name" value="T6SS_TssF"/>
</dbReference>
<dbReference type="NCBIfam" id="TIGR03359">
    <property type="entry name" value="VI_chp_6"/>
    <property type="match status" value="1"/>
</dbReference>
<dbReference type="AlphaFoldDB" id="A0A7W9WSQ1"/>
<accession>A0A7W9WSQ1</accession>
<dbReference type="RefSeq" id="WP_183724061.1">
    <property type="nucleotide sequence ID" value="NZ_JACHBW010000006.1"/>
</dbReference>
<dbReference type="PANTHER" id="PTHR35370">
    <property type="entry name" value="CYTOPLASMIC PROTEIN-RELATED-RELATED"/>
    <property type="match status" value="1"/>
</dbReference>
<evidence type="ECO:0000313" key="1">
    <source>
        <dbReference type="EMBL" id="MBB6102476.1"/>
    </source>
</evidence>
<comment type="caution">
    <text evidence="1">The sequence shown here is derived from an EMBL/GenBank/DDBJ whole genome shotgun (WGS) entry which is preliminary data.</text>
</comment>
<proteinExistence type="predicted"/>